<proteinExistence type="inferred from homology"/>
<dbReference type="OrthoDB" id="4249at2759"/>
<keyword evidence="9" id="KW-1185">Reference proteome</keyword>
<dbReference type="GO" id="GO:0031314">
    <property type="term" value="C:extrinsic component of mitochondrial inner membrane"/>
    <property type="evidence" value="ECO:0007669"/>
    <property type="project" value="UniProtKB-UniRule"/>
</dbReference>
<keyword evidence="5 7" id="KW-0456">Lyase</keyword>
<feature type="binding site" evidence="7">
    <location>
        <position position="219"/>
    </location>
    <ligand>
        <name>Zn(2+)</name>
        <dbReference type="ChEBI" id="CHEBI:29105"/>
    </ligand>
</feature>
<evidence type="ECO:0000256" key="3">
    <source>
        <dbReference type="ARBA" id="ARBA00023128"/>
    </source>
</evidence>
<keyword evidence="4 7" id="KW-0472">Membrane</keyword>
<feature type="binding site" evidence="7">
    <location>
        <position position="215"/>
    </location>
    <ligand>
        <name>Zn(2+)</name>
        <dbReference type="ChEBI" id="CHEBI:29105"/>
    </ligand>
</feature>
<dbReference type="HAMAP" id="MF_03111">
    <property type="entry name" value="Coq4"/>
    <property type="match status" value="1"/>
</dbReference>
<dbReference type="EMBL" id="KZ857379">
    <property type="protein sequence ID" value="RDX57210.1"/>
    <property type="molecule type" value="Genomic_DNA"/>
</dbReference>
<keyword evidence="3 7" id="KW-0496">Mitochondrion</keyword>
<comment type="cofactor">
    <cofactor evidence="7">
        <name>Zn(2+)</name>
        <dbReference type="ChEBI" id="CHEBI:29105"/>
    </cofactor>
</comment>
<comment type="function">
    <text evidence="7">Lyase that catalyzes the C1-decarboxylation of 4-hydroxy-3-methoxy-5-(all-trans-polyprenyl)benzoic acid into 2-methoxy-6-(all-trans-polyprenyl)phenol during ubiquinone biosynthesis.</text>
</comment>
<keyword evidence="7" id="KW-0862">Zinc</keyword>
<dbReference type="PANTHER" id="PTHR12922">
    <property type="entry name" value="UBIQUINONE BIOSYNTHESIS PROTEIN"/>
    <property type="match status" value="1"/>
</dbReference>
<organism evidence="8 9">
    <name type="scientific">Lentinus brumalis</name>
    <dbReference type="NCBI Taxonomy" id="2498619"/>
    <lineage>
        <taxon>Eukaryota</taxon>
        <taxon>Fungi</taxon>
        <taxon>Dikarya</taxon>
        <taxon>Basidiomycota</taxon>
        <taxon>Agaricomycotina</taxon>
        <taxon>Agaricomycetes</taxon>
        <taxon>Polyporales</taxon>
        <taxon>Polyporaceae</taxon>
        <taxon>Lentinus</taxon>
    </lineage>
</organism>
<comment type="subcellular location">
    <subcellularLocation>
        <location evidence="7">Mitochondrion inner membrane</location>
        <topology evidence="7">Peripheral membrane protein</topology>
        <orientation evidence="7">Matrix side</orientation>
    </subcellularLocation>
</comment>
<dbReference type="InterPro" id="IPR027540">
    <property type="entry name" value="Coq4_euk"/>
</dbReference>
<reference evidence="8 9" key="1">
    <citation type="journal article" date="2018" name="Biotechnol. Biofuels">
        <title>Integrative visual omics of the white-rot fungus Polyporus brumalis exposes the biotechnological potential of its oxidative enzymes for delignifying raw plant biomass.</title>
        <authorList>
            <person name="Miyauchi S."/>
            <person name="Rancon A."/>
            <person name="Drula E."/>
            <person name="Hage H."/>
            <person name="Chaduli D."/>
            <person name="Favel A."/>
            <person name="Grisel S."/>
            <person name="Henrissat B."/>
            <person name="Herpoel-Gimbert I."/>
            <person name="Ruiz-Duenas F.J."/>
            <person name="Chevret D."/>
            <person name="Hainaut M."/>
            <person name="Lin J."/>
            <person name="Wang M."/>
            <person name="Pangilinan J."/>
            <person name="Lipzen A."/>
            <person name="Lesage-Meessen L."/>
            <person name="Navarro D."/>
            <person name="Riley R."/>
            <person name="Grigoriev I.V."/>
            <person name="Zhou S."/>
            <person name="Raouche S."/>
            <person name="Rosso M.N."/>
        </authorList>
    </citation>
    <scope>NUCLEOTIDE SEQUENCE [LARGE SCALE GENOMIC DNA]</scope>
    <source>
        <strain evidence="8 9">BRFM 1820</strain>
    </source>
</reference>
<accession>A0A371DXD0</accession>
<gene>
    <name evidence="7" type="primary">COQ4</name>
    <name evidence="8" type="ORF">OH76DRAFT_1394993</name>
</gene>
<keyword evidence="7" id="KW-0479">Metal-binding</keyword>
<keyword evidence="1 7" id="KW-0831">Ubiquinone biosynthesis</keyword>
<dbReference type="Pfam" id="PF05019">
    <property type="entry name" value="Coq4"/>
    <property type="match status" value="1"/>
</dbReference>
<dbReference type="GO" id="GO:0120539">
    <property type="term" value="F:4-hydroxy-3-methoxy-5-polyprenylbenzoate decarboxylase activity"/>
    <property type="evidence" value="ECO:0007669"/>
    <property type="project" value="UniProtKB-EC"/>
</dbReference>
<dbReference type="STRING" id="139420.A0A371DXD0"/>
<dbReference type="GO" id="GO:0008270">
    <property type="term" value="F:zinc ion binding"/>
    <property type="evidence" value="ECO:0007669"/>
    <property type="project" value="UniProtKB-UniRule"/>
</dbReference>
<evidence type="ECO:0000256" key="7">
    <source>
        <dbReference type="HAMAP-Rule" id="MF_03111"/>
    </source>
</evidence>
<dbReference type="AlphaFoldDB" id="A0A371DXD0"/>
<dbReference type="UniPathway" id="UPA00232"/>
<comment type="catalytic activity">
    <reaction evidence="7">
        <text>a 4-hydroxy-3-methoxy-5-(all-trans-polyprenyl)benzoate + H(+) = a 2-methoxy-6-(all-trans-polyprenyl)phenol + CO2</text>
        <dbReference type="Rhea" id="RHEA:81179"/>
        <dbReference type="Rhea" id="RHEA-COMP:9551"/>
        <dbReference type="Rhea" id="RHEA-COMP:10931"/>
        <dbReference type="ChEBI" id="CHEBI:15378"/>
        <dbReference type="ChEBI" id="CHEBI:16526"/>
        <dbReference type="ChEBI" id="CHEBI:62731"/>
        <dbReference type="ChEBI" id="CHEBI:84443"/>
        <dbReference type="EC" id="4.1.1.130"/>
    </reaction>
</comment>
<feature type="binding site" evidence="7">
    <location>
        <position position="231"/>
    </location>
    <ligand>
        <name>Zn(2+)</name>
        <dbReference type="ChEBI" id="CHEBI:29105"/>
    </ligand>
</feature>
<evidence type="ECO:0000256" key="4">
    <source>
        <dbReference type="ARBA" id="ARBA00023136"/>
    </source>
</evidence>
<comment type="subunit">
    <text evidence="7">Component of a multi-subunit COQ enzyme complex, composed of at least COQ3, COQ4, COQ5, COQ6, COQ7 and COQ9.</text>
</comment>
<evidence type="ECO:0000313" key="9">
    <source>
        <dbReference type="Proteomes" id="UP000256964"/>
    </source>
</evidence>
<sequence length="341" mass="38400">MCGDPDKEVAVHGAEVVETPYPLQPHRRPEARRVSLDFASSPPATMSLAAASLRAPRRTARSLATIARANTAGRPHTRWQTRAVNTQPAYEGHIPLNWFEHGFLTLGSAFMALVNPRRADMVAALGDLTSGPVLPRLRDTMLESPEGRQILKERPRINTHTVDMNKLALLPEGTFGHAYVTWLERCGVTPDTREPVHYVDDPELAYVMQRYRECHDFYHCILGMPVNVVAELAVKFFEFANLGLPMTGMAAAFGHLPLTHAKREKLFRDYVPWAVKCGSSAQSLITVYWEKRWEQNIDEMKRELGIWSPPVEPRWPKPLSEAKLAAAKRAEMMENQQQASS</sequence>
<evidence type="ECO:0000256" key="5">
    <source>
        <dbReference type="ARBA" id="ARBA00023239"/>
    </source>
</evidence>
<comment type="pathway">
    <text evidence="7">Cofactor biosynthesis; ubiquinone biosynthesis.</text>
</comment>
<dbReference type="Proteomes" id="UP000256964">
    <property type="component" value="Unassembled WGS sequence"/>
</dbReference>
<evidence type="ECO:0000313" key="8">
    <source>
        <dbReference type="EMBL" id="RDX57210.1"/>
    </source>
</evidence>
<keyword evidence="2 7" id="KW-0999">Mitochondrion inner membrane</keyword>
<evidence type="ECO:0000256" key="1">
    <source>
        <dbReference type="ARBA" id="ARBA00022688"/>
    </source>
</evidence>
<dbReference type="PANTHER" id="PTHR12922:SF7">
    <property type="entry name" value="UBIQUINONE BIOSYNTHESIS PROTEIN COQ4 HOMOLOG, MITOCHONDRIAL"/>
    <property type="match status" value="1"/>
</dbReference>
<name>A0A371DXD0_9APHY</name>
<dbReference type="InterPro" id="IPR007715">
    <property type="entry name" value="Coq4"/>
</dbReference>
<evidence type="ECO:0000256" key="6">
    <source>
        <dbReference type="ARBA" id="ARBA00081568"/>
    </source>
</evidence>
<evidence type="ECO:0000256" key="2">
    <source>
        <dbReference type="ARBA" id="ARBA00022792"/>
    </source>
</evidence>
<comment type="similarity">
    <text evidence="7">Belongs to the COQ4 family.</text>
</comment>
<feature type="binding site" evidence="7">
    <location>
        <position position="216"/>
    </location>
    <ligand>
        <name>Zn(2+)</name>
        <dbReference type="ChEBI" id="CHEBI:29105"/>
    </ligand>
</feature>
<protein>
    <recommendedName>
        <fullName evidence="6">4-hydroxy-3-methoxy-5-polyprenylbenzoate decarboxylase</fullName>
    </recommendedName>
</protein>